<evidence type="ECO:0000256" key="6">
    <source>
        <dbReference type="ARBA" id="ARBA00023136"/>
    </source>
</evidence>
<protein>
    <recommendedName>
        <fullName evidence="8">Glycosyltransferase 2-like domain-containing protein</fullName>
    </recommendedName>
</protein>
<evidence type="ECO:0000313" key="10">
    <source>
        <dbReference type="Proteomes" id="UP001156691"/>
    </source>
</evidence>
<proteinExistence type="predicted"/>
<reference evidence="10" key="1">
    <citation type="journal article" date="2019" name="Int. J. Syst. Evol. Microbiol.">
        <title>The Global Catalogue of Microorganisms (GCM) 10K type strain sequencing project: providing services to taxonomists for standard genome sequencing and annotation.</title>
        <authorList>
            <consortium name="The Broad Institute Genomics Platform"/>
            <consortium name="The Broad Institute Genome Sequencing Center for Infectious Disease"/>
            <person name="Wu L."/>
            <person name="Ma J."/>
        </authorList>
    </citation>
    <scope>NUCLEOTIDE SEQUENCE [LARGE SCALE GENOMIC DNA]</scope>
    <source>
        <strain evidence="10">NBRC 112416</strain>
    </source>
</reference>
<name>A0ABQ5WB23_9HYPH</name>
<feature type="transmembrane region" description="Helical" evidence="7">
    <location>
        <begin position="492"/>
        <end position="515"/>
    </location>
</feature>
<dbReference type="InterPro" id="IPR050321">
    <property type="entry name" value="Glycosyltr_2/OpgH_subfam"/>
</dbReference>
<keyword evidence="4 7" id="KW-0812">Transmembrane</keyword>
<feature type="transmembrane region" description="Helical" evidence="7">
    <location>
        <begin position="521"/>
        <end position="538"/>
    </location>
</feature>
<feature type="transmembrane region" description="Helical" evidence="7">
    <location>
        <begin position="458"/>
        <end position="480"/>
    </location>
</feature>
<dbReference type="InterPro" id="IPR001173">
    <property type="entry name" value="Glyco_trans_2-like"/>
</dbReference>
<evidence type="ECO:0000259" key="8">
    <source>
        <dbReference type="Pfam" id="PF00535"/>
    </source>
</evidence>
<dbReference type="Proteomes" id="UP001156691">
    <property type="component" value="Unassembled WGS sequence"/>
</dbReference>
<sequence length="626" mass="70784">MSSDVTNEEAKSDRAPDLRRATFYFDRYEDRVPPDPIPHSVARQVLWQLLITITLGLGAGYLWWRWTASLNYDALWFAIPLVTAETCSYIGLVLYGVNLWAVTDLPILPPPARIGECSSETDDPSRLLAVDIMFTTYSEEPELVRLGIRDAKRISYPHPIDIRVHVLDDGRRRSMREVCEEEGVNYITRDTNEGFKAGNLRNAMENTSGDFLVICDADTRPFPTILERTLGYFRDPQVAWVQTPQWFFDLPEGYTLTETMSDRFGTLGRGVGSFVERLVGPIRFGEDPFVNDPRMFYDVILRRRNWANAAFCCGAGSIHRREAVMEAALRSFSSQVELSIADTTNELRRVSRTSEISPELLEAIRAEAVGASVLSPYKFHVSEDIFTSMILHSDRERGWRSVMHPYVESKMLSPQDLLSWTIQRFKYAGGSLDILFNNFSLLRRGFTWSQRLMYASTFWSYLAGIWNVVFLCAPVIYLLTSIGPVTAYSSDFFARLLPFLICLQLAKMVGTWGIPGGRSEASYLAFFPINLRAIWTVLRGKKISFPVTPKERQSGRHLYLVWPHIAVIAITGSAILFGTASYVLGIGGFTIGGILTNSFWGLNNMLSMMVMVRAAFWQPDDGEAAP</sequence>
<evidence type="ECO:0000256" key="3">
    <source>
        <dbReference type="ARBA" id="ARBA00022679"/>
    </source>
</evidence>
<evidence type="ECO:0000256" key="4">
    <source>
        <dbReference type="ARBA" id="ARBA00022692"/>
    </source>
</evidence>
<feature type="transmembrane region" description="Helical" evidence="7">
    <location>
        <begin position="45"/>
        <end position="64"/>
    </location>
</feature>
<dbReference type="InterPro" id="IPR029044">
    <property type="entry name" value="Nucleotide-diphossugar_trans"/>
</dbReference>
<dbReference type="RefSeq" id="WP_284342413.1">
    <property type="nucleotide sequence ID" value="NZ_BSNS01000022.1"/>
</dbReference>
<gene>
    <name evidence="9" type="ORF">GCM10010862_42960</name>
</gene>
<dbReference type="CDD" id="cd06421">
    <property type="entry name" value="CESA_CelA_like"/>
    <property type="match status" value="1"/>
</dbReference>
<accession>A0ABQ5WB23</accession>
<feature type="domain" description="Glycosyltransferase 2-like" evidence="8">
    <location>
        <begin position="134"/>
        <end position="323"/>
    </location>
</feature>
<keyword evidence="6 7" id="KW-0472">Membrane</keyword>
<feature type="transmembrane region" description="Helical" evidence="7">
    <location>
        <begin position="76"/>
        <end position="101"/>
    </location>
</feature>
<keyword evidence="2" id="KW-0328">Glycosyltransferase</keyword>
<evidence type="ECO:0000256" key="2">
    <source>
        <dbReference type="ARBA" id="ARBA00022676"/>
    </source>
</evidence>
<evidence type="ECO:0000256" key="1">
    <source>
        <dbReference type="ARBA" id="ARBA00004141"/>
    </source>
</evidence>
<dbReference type="SUPFAM" id="SSF53448">
    <property type="entry name" value="Nucleotide-diphospho-sugar transferases"/>
    <property type="match status" value="1"/>
</dbReference>
<feature type="transmembrane region" description="Helical" evidence="7">
    <location>
        <begin position="558"/>
        <end position="576"/>
    </location>
</feature>
<organism evidence="9 10">
    <name type="scientific">Devosia nitrariae</name>
    <dbReference type="NCBI Taxonomy" id="2071872"/>
    <lineage>
        <taxon>Bacteria</taxon>
        <taxon>Pseudomonadati</taxon>
        <taxon>Pseudomonadota</taxon>
        <taxon>Alphaproteobacteria</taxon>
        <taxon>Hyphomicrobiales</taxon>
        <taxon>Devosiaceae</taxon>
        <taxon>Devosia</taxon>
    </lineage>
</organism>
<dbReference type="PANTHER" id="PTHR43867:SF2">
    <property type="entry name" value="CELLULOSE SYNTHASE CATALYTIC SUBUNIT A [UDP-FORMING]"/>
    <property type="match status" value="1"/>
</dbReference>
<keyword evidence="3" id="KW-0808">Transferase</keyword>
<keyword evidence="5 7" id="KW-1133">Transmembrane helix</keyword>
<evidence type="ECO:0000313" key="9">
    <source>
        <dbReference type="EMBL" id="GLQ57037.1"/>
    </source>
</evidence>
<comment type="subcellular location">
    <subcellularLocation>
        <location evidence="1">Membrane</location>
        <topology evidence="1">Multi-pass membrane protein</topology>
    </subcellularLocation>
</comment>
<feature type="transmembrane region" description="Helical" evidence="7">
    <location>
        <begin position="582"/>
        <end position="602"/>
    </location>
</feature>
<dbReference type="EMBL" id="BSNS01000022">
    <property type="protein sequence ID" value="GLQ57037.1"/>
    <property type="molecule type" value="Genomic_DNA"/>
</dbReference>
<keyword evidence="10" id="KW-1185">Reference proteome</keyword>
<dbReference type="PANTHER" id="PTHR43867">
    <property type="entry name" value="CELLULOSE SYNTHASE CATALYTIC SUBUNIT A [UDP-FORMING]"/>
    <property type="match status" value="1"/>
</dbReference>
<evidence type="ECO:0000256" key="7">
    <source>
        <dbReference type="SAM" id="Phobius"/>
    </source>
</evidence>
<evidence type="ECO:0000256" key="5">
    <source>
        <dbReference type="ARBA" id="ARBA00022989"/>
    </source>
</evidence>
<dbReference type="Pfam" id="PF00535">
    <property type="entry name" value="Glycos_transf_2"/>
    <property type="match status" value="1"/>
</dbReference>
<dbReference type="Gene3D" id="3.90.550.10">
    <property type="entry name" value="Spore Coat Polysaccharide Biosynthesis Protein SpsA, Chain A"/>
    <property type="match status" value="1"/>
</dbReference>
<comment type="caution">
    <text evidence="9">The sequence shown here is derived from an EMBL/GenBank/DDBJ whole genome shotgun (WGS) entry which is preliminary data.</text>
</comment>